<organism evidence="2 3">
    <name type="scientific">Streptosporangium algeriense</name>
    <dbReference type="NCBI Taxonomy" id="1682748"/>
    <lineage>
        <taxon>Bacteria</taxon>
        <taxon>Bacillati</taxon>
        <taxon>Actinomycetota</taxon>
        <taxon>Actinomycetes</taxon>
        <taxon>Streptosporangiales</taxon>
        <taxon>Streptosporangiaceae</taxon>
        <taxon>Streptosporangium</taxon>
    </lineage>
</organism>
<evidence type="ECO:0000256" key="1">
    <source>
        <dbReference type="SAM" id="MobiDB-lite"/>
    </source>
</evidence>
<proteinExistence type="predicted"/>
<protein>
    <submittedName>
        <fullName evidence="2">Uncharacterized protein</fullName>
    </submittedName>
</protein>
<name>A0ABW3DLM8_9ACTN</name>
<dbReference type="Proteomes" id="UP001597024">
    <property type="component" value="Unassembled WGS sequence"/>
</dbReference>
<feature type="region of interest" description="Disordered" evidence="1">
    <location>
        <begin position="29"/>
        <end position="50"/>
    </location>
</feature>
<evidence type="ECO:0000313" key="2">
    <source>
        <dbReference type="EMBL" id="MFD0884251.1"/>
    </source>
</evidence>
<comment type="caution">
    <text evidence="2">The sequence shown here is derived from an EMBL/GenBank/DDBJ whole genome shotgun (WGS) entry which is preliminary data.</text>
</comment>
<evidence type="ECO:0000313" key="3">
    <source>
        <dbReference type="Proteomes" id="UP001597024"/>
    </source>
</evidence>
<dbReference type="EMBL" id="JBHTHX010000136">
    <property type="protein sequence ID" value="MFD0884251.1"/>
    <property type="molecule type" value="Genomic_DNA"/>
</dbReference>
<keyword evidence="3" id="KW-1185">Reference proteome</keyword>
<sequence length="50" mass="5701">MTTVNWEREPGEKIEEFVAAMLLIEHPHGNRITPSRGDQGVDTWIRNPDG</sequence>
<reference evidence="3" key="1">
    <citation type="journal article" date="2019" name="Int. J. Syst. Evol. Microbiol.">
        <title>The Global Catalogue of Microorganisms (GCM) 10K type strain sequencing project: providing services to taxonomists for standard genome sequencing and annotation.</title>
        <authorList>
            <consortium name="The Broad Institute Genomics Platform"/>
            <consortium name="The Broad Institute Genome Sequencing Center for Infectious Disease"/>
            <person name="Wu L."/>
            <person name="Ma J."/>
        </authorList>
    </citation>
    <scope>NUCLEOTIDE SEQUENCE [LARGE SCALE GENOMIC DNA]</scope>
    <source>
        <strain evidence="3">CCUG 62974</strain>
    </source>
</reference>
<gene>
    <name evidence="2" type="ORF">ACFQ08_06765</name>
</gene>
<accession>A0ABW3DLM8</accession>